<gene>
    <name evidence="1" type="ORF">NC653_023730</name>
</gene>
<organism evidence="1 2">
    <name type="scientific">Populus alba x Populus x berolinensis</name>
    <dbReference type="NCBI Taxonomy" id="444605"/>
    <lineage>
        <taxon>Eukaryota</taxon>
        <taxon>Viridiplantae</taxon>
        <taxon>Streptophyta</taxon>
        <taxon>Embryophyta</taxon>
        <taxon>Tracheophyta</taxon>
        <taxon>Spermatophyta</taxon>
        <taxon>Magnoliopsida</taxon>
        <taxon>eudicotyledons</taxon>
        <taxon>Gunneridae</taxon>
        <taxon>Pentapetalae</taxon>
        <taxon>rosids</taxon>
        <taxon>fabids</taxon>
        <taxon>Malpighiales</taxon>
        <taxon>Salicaceae</taxon>
        <taxon>Saliceae</taxon>
        <taxon>Populus</taxon>
    </lineage>
</organism>
<protein>
    <submittedName>
        <fullName evidence="1">Uncharacterized protein</fullName>
    </submittedName>
</protein>
<comment type="caution">
    <text evidence="1">The sequence shown here is derived from an EMBL/GenBank/DDBJ whole genome shotgun (WGS) entry which is preliminary data.</text>
</comment>
<sequence length="36" mass="4253">MKKLKFYIHRLSSKMNSAIQCNDHGIKKYKAMLPKT</sequence>
<keyword evidence="2" id="KW-1185">Reference proteome</keyword>
<name>A0AAD6MID5_9ROSI</name>
<dbReference type="Proteomes" id="UP001164929">
    <property type="component" value="Chromosome 9"/>
</dbReference>
<reference evidence="1" key="1">
    <citation type="journal article" date="2023" name="Mol. Ecol. Resour.">
        <title>Chromosome-level genome assembly of a triploid poplar Populus alba 'Berolinensis'.</title>
        <authorList>
            <person name="Chen S."/>
            <person name="Yu Y."/>
            <person name="Wang X."/>
            <person name="Wang S."/>
            <person name="Zhang T."/>
            <person name="Zhou Y."/>
            <person name="He R."/>
            <person name="Meng N."/>
            <person name="Wang Y."/>
            <person name="Liu W."/>
            <person name="Liu Z."/>
            <person name="Liu J."/>
            <person name="Guo Q."/>
            <person name="Huang H."/>
            <person name="Sederoff R.R."/>
            <person name="Wang G."/>
            <person name="Qu G."/>
            <person name="Chen S."/>
        </authorList>
    </citation>
    <scope>NUCLEOTIDE SEQUENCE</scope>
    <source>
        <strain evidence="1">SC-2020</strain>
    </source>
</reference>
<dbReference type="EMBL" id="JAQIZT010000009">
    <property type="protein sequence ID" value="KAJ6985887.1"/>
    <property type="molecule type" value="Genomic_DNA"/>
</dbReference>
<evidence type="ECO:0000313" key="2">
    <source>
        <dbReference type="Proteomes" id="UP001164929"/>
    </source>
</evidence>
<dbReference type="AlphaFoldDB" id="A0AAD6MID5"/>
<evidence type="ECO:0000313" key="1">
    <source>
        <dbReference type="EMBL" id="KAJ6985887.1"/>
    </source>
</evidence>
<accession>A0AAD6MID5</accession>
<proteinExistence type="predicted"/>